<organism evidence="8 9">
    <name type="scientific">Pseudooceanicola batsensis (strain ATCC BAA-863 / DSM 15984 / KCTC 12145 / HTCC2597)</name>
    <name type="common">Oceanicola batsensis</name>
    <dbReference type="NCBI Taxonomy" id="252305"/>
    <lineage>
        <taxon>Bacteria</taxon>
        <taxon>Pseudomonadati</taxon>
        <taxon>Pseudomonadota</taxon>
        <taxon>Alphaproteobacteria</taxon>
        <taxon>Rhodobacterales</taxon>
        <taxon>Paracoccaceae</taxon>
        <taxon>Pseudooceanicola</taxon>
    </lineage>
</organism>
<dbReference type="GO" id="GO:0030694">
    <property type="term" value="C:bacterial-type flagellum basal body, rod"/>
    <property type="evidence" value="ECO:0007669"/>
    <property type="project" value="InterPro"/>
</dbReference>
<accession>A3U126</accession>
<keyword evidence="8" id="KW-0966">Cell projection</keyword>
<proteinExistence type="inferred from homology"/>
<evidence type="ECO:0000313" key="8">
    <source>
        <dbReference type="EMBL" id="EAQ02009.1"/>
    </source>
</evidence>
<dbReference type="OrthoDB" id="9788334at2"/>
<sequence length="133" mass="14290">MRLTDMSFFDLASRRMNWLGARQQVIAQNVANSDTPGYKARDVSNFAEVLRGAGGAGVRTTDSRHIGGVGGGAIDGVNIREDEGAHEVSLDGNSVALEQQSIKAAEISENYRLAAQLYRKGHEMLTLAVTGVR</sequence>
<dbReference type="AlphaFoldDB" id="A3U126"/>
<dbReference type="Proteomes" id="UP000004318">
    <property type="component" value="Unassembled WGS sequence"/>
</dbReference>
<comment type="function">
    <text evidence="5 6">Structural component of flagellum, the bacterial motility apparatus. Part of the rod structure of flagellar basal body.</text>
</comment>
<evidence type="ECO:0000256" key="3">
    <source>
        <dbReference type="ARBA" id="ARBA00014376"/>
    </source>
</evidence>
<dbReference type="InterPro" id="IPR006300">
    <property type="entry name" value="FlgB"/>
</dbReference>
<dbReference type="GO" id="GO:0071973">
    <property type="term" value="P:bacterial-type flagellum-dependent cell motility"/>
    <property type="evidence" value="ECO:0007669"/>
    <property type="project" value="InterPro"/>
</dbReference>
<dbReference type="PIRSF" id="PIRSF002889">
    <property type="entry name" value="Rod_FlgB"/>
    <property type="match status" value="1"/>
</dbReference>
<evidence type="ECO:0000313" key="9">
    <source>
        <dbReference type="Proteomes" id="UP000004318"/>
    </source>
</evidence>
<evidence type="ECO:0000256" key="4">
    <source>
        <dbReference type="ARBA" id="ARBA00023143"/>
    </source>
</evidence>
<comment type="subunit">
    <text evidence="6">The basal body constitutes a major portion of the flagellar organelle and consists of a number of rings mounted on a central rod.</text>
</comment>
<evidence type="ECO:0000256" key="6">
    <source>
        <dbReference type="PIRNR" id="PIRNR002889"/>
    </source>
</evidence>
<keyword evidence="8" id="KW-0969">Cilium</keyword>
<evidence type="ECO:0000259" key="7">
    <source>
        <dbReference type="Pfam" id="PF00460"/>
    </source>
</evidence>
<name>A3U126_PSEBH</name>
<comment type="subcellular location">
    <subcellularLocation>
        <location evidence="1 6">Bacterial flagellum basal body</location>
    </subcellularLocation>
</comment>
<comment type="caution">
    <text evidence="8">The sequence shown here is derived from an EMBL/GenBank/DDBJ whole genome shotgun (WGS) entry which is preliminary data.</text>
</comment>
<evidence type="ECO:0000256" key="2">
    <source>
        <dbReference type="ARBA" id="ARBA00009677"/>
    </source>
</evidence>
<dbReference type="InterPro" id="IPR001444">
    <property type="entry name" value="Flag_bb_rod_N"/>
</dbReference>
<comment type="similarity">
    <text evidence="2 6">Belongs to the flagella basal body rod proteins family.</text>
</comment>
<evidence type="ECO:0000256" key="1">
    <source>
        <dbReference type="ARBA" id="ARBA00004117"/>
    </source>
</evidence>
<dbReference type="EMBL" id="AAMO01000009">
    <property type="protein sequence ID" value="EAQ02009.1"/>
    <property type="molecule type" value="Genomic_DNA"/>
</dbReference>
<feature type="domain" description="Flagellar basal body rod protein N-terminal" evidence="7">
    <location>
        <begin position="12"/>
        <end position="39"/>
    </location>
</feature>
<keyword evidence="8" id="KW-0282">Flagellum</keyword>
<keyword evidence="9" id="KW-1185">Reference proteome</keyword>
<dbReference type="HOGENOM" id="CLU_125463_2_1_5"/>
<keyword evidence="4 6" id="KW-0975">Bacterial flagellum</keyword>
<dbReference type="Pfam" id="PF00460">
    <property type="entry name" value="Flg_bb_rod"/>
    <property type="match status" value="1"/>
</dbReference>
<dbReference type="STRING" id="252305.OB2597_20331"/>
<evidence type="ECO:0000256" key="5">
    <source>
        <dbReference type="ARBA" id="ARBA00024934"/>
    </source>
</evidence>
<gene>
    <name evidence="8" type="ORF">OB2597_20331</name>
</gene>
<protein>
    <recommendedName>
        <fullName evidence="3 6">Flagellar basal body rod protein FlgB</fullName>
    </recommendedName>
</protein>
<reference evidence="8 9" key="1">
    <citation type="journal article" date="2010" name="J. Bacteriol.">
        <title>Genome sequences of Oceanicola granulosus HTCC2516(T) and Oceanicola batsensis HTCC2597(TDelta).</title>
        <authorList>
            <person name="Thrash J.C."/>
            <person name="Cho J.C."/>
            <person name="Vergin K.L."/>
            <person name="Giovannoni S.J."/>
        </authorList>
    </citation>
    <scope>NUCLEOTIDE SEQUENCE [LARGE SCALE GENOMIC DNA]</scope>
    <source>
        <strain evidence="9">ATCC BAA-863 / DSM 15984 / KCTC 12145 / HTCC2597</strain>
    </source>
</reference>